<reference evidence="2 3" key="1">
    <citation type="submission" date="2023-07" db="EMBL/GenBank/DDBJ databases">
        <title>Description of novel actinomycetes strains, isolated from tidal flat sediment.</title>
        <authorList>
            <person name="Lu C."/>
        </authorList>
    </citation>
    <scope>NUCLEOTIDE SEQUENCE [LARGE SCALE GENOMIC DNA]</scope>
    <source>
        <strain evidence="2 3">SYSU T00b441</strain>
    </source>
</reference>
<dbReference type="EMBL" id="JAUQYP010000001">
    <property type="protein sequence ID" value="MDO8105906.1"/>
    <property type="molecule type" value="Genomic_DNA"/>
</dbReference>
<dbReference type="Pfam" id="PF07969">
    <property type="entry name" value="Amidohydro_3"/>
    <property type="match status" value="1"/>
</dbReference>
<keyword evidence="3" id="KW-1185">Reference proteome</keyword>
<protein>
    <submittedName>
        <fullName evidence="2">Amidohydrolase family protein</fullName>
    </submittedName>
</protein>
<dbReference type="PANTHER" id="PTHR22642">
    <property type="entry name" value="IMIDAZOLONEPROPIONASE"/>
    <property type="match status" value="1"/>
</dbReference>
<organism evidence="2 3">
    <name type="scientific">Actinotalea lenta</name>
    <dbReference type="NCBI Taxonomy" id="3064654"/>
    <lineage>
        <taxon>Bacteria</taxon>
        <taxon>Bacillati</taxon>
        <taxon>Actinomycetota</taxon>
        <taxon>Actinomycetes</taxon>
        <taxon>Micrococcales</taxon>
        <taxon>Cellulomonadaceae</taxon>
        <taxon>Actinotalea</taxon>
    </lineage>
</organism>
<dbReference type="Proteomes" id="UP001232536">
    <property type="component" value="Unassembled WGS sequence"/>
</dbReference>
<gene>
    <name evidence="2" type="ORF">Q6348_01700</name>
</gene>
<feature type="domain" description="Amidohydrolase 3" evidence="1">
    <location>
        <begin position="43"/>
        <end position="485"/>
    </location>
</feature>
<dbReference type="Gene3D" id="3.20.20.140">
    <property type="entry name" value="Metal-dependent hydrolases"/>
    <property type="match status" value="1"/>
</dbReference>
<proteinExistence type="predicted"/>
<dbReference type="Gene3D" id="3.10.310.70">
    <property type="match status" value="1"/>
</dbReference>
<dbReference type="InterPro" id="IPR011059">
    <property type="entry name" value="Metal-dep_hydrolase_composite"/>
</dbReference>
<sequence length="490" mass="51150">MTLLSGARLVPLDGGAAAGPVDLRVLDGVLAEVGPGLAPGRDEVVDLEGRWLLPGLWDAHAHVGQWATVRRRLDVSTARSAREAGALVTERLRAQPQAAGSLLVGYGYRDVLWDEPTDADVLDEAARAAGAPDVGVVLVCGDLHSGWISGVAAAVLGLSPGVLREEPWFAVAGRLDPDEATLDGWVAEATRAAAARGLVGVLDVEMTDNLRAWQRRIGAGHTWLRVSAGVWPDYLDGVLARELATGDVIEGTSGLLSQGPLKVITDGSLNTRTAYCHDAYPGPGGALTHGVLNVPPDELEPLMAAAARHGVHAAIHAIGDRANTLALDAFERTGARGSIEHAQLLAPADVPRFAALGVAASVQPEHLLDDRDAIDATWADRAGRCYPLRSLHEAGARLVLGSDAPVAPMDPWLAISAAATRARDGRAPWHPEQTVPTAVALASSVRSRLAPGEPADLVVLDADPLADPAGLRTMPVAGTMLAGRWTFRAG</sequence>
<dbReference type="Gene3D" id="2.30.40.10">
    <property type="entry name" value="Urease, subunit C, domain 1"/>
    <property type="match status" value="1"/>
</dbReference>
<name>A0ABT9D6C7_9CELL</name>
<evidence type="ECO:0000313" key="2">
    <source>
        <dbReference type="EMBL" id="MDO8105906.1"/>
    </source>
</evidence>
<dbReference type="PANTHER" id="PTHR22642:SF2">
    <property type="entry name" value="PROTEIN LONG AFTER FAR-RED 3"/>
    <property type="match status" value="1"/>
</dbReference>
<dbReference type="InterPro" id="IPR032466">
    <property type="entry name" value="Metal_Hydrolase"/>
</dbReference>
<dbReference type="SUPFAM" id="SSF51556">
    <property type="entry name" value="Metallo-dependent hydrolases"/>
    <property type="match status" value="1"/>
</dbReference>
<accession>A0ABT9D6C7</accession>
<dbReference type="SUPFAM" id="SSF51338">
    <property type="entry name" value="Composite domain of metallo-dependent hydrolases"/>
    <property type="match status" value="1"/>
</dbReference>
<dbReference type="InterPro" id="IPR013108">
    <property type="entry name" value="Amidohydro_3"/>
</dbReference>
<evidence type="ECO:0000259" key="1">
    <source>
        <dbReference type="Pfam" id="PF07969"/>
    </source>
</evidence>
<comment type="caution">
    <text evidence="2">The sequence shown here is derived from an EMBL/GenBank/DDBJ whole genome shotgun (WGS) entry which is preliminary data.</text>
</comment>
<dbReference type="RefSeq" id="WP_304599602.1">
    <property type="nucleotide sequence ID" value="NZ_JAUQYP010000001.1"/>
</dbReference>
<evidence type="ECO:0000313" key="3">
    <source>
        <dbReference type="Proteomes" id="UP001232536"/>
    </source>
</evidence>